<comment type="caution">
    <text evidence="4">The sequence shown here is derived from an EMBL/GenBank/DDBJ whole genome shotgun (WGS) entry which is preliminary data.</text>
</comment>
<dbReference type="Pfam" id="PF00534">
    <property type="entry name" value="Glycos_transf_1"/>
    <property type="match status" value="1"/>
</dbReference>
<evidence type="ECO:0000256" key="1">
    <source>
        <dbReference type="ARBA" id="ARBA00022679"/>
    </source>
</evidence>
<dbReference type="Pfam" id="PF13439">
    <property type="entry name" value="Glyco_transf_4"/>
    <property type="match status" value="1"/>
</dbReference>
<reference evidence="4 5" key="1">
    <citation type="submission" date="2014-04" db="EMBL/GenBank/DDBJ databases">
        <title>A comprehensive comparison of genomes of Erythrobacter spp. strains.</title>
        <authorList>
            <person name="Zheng Q."/>
        </authorList>
    </citation>
    <scope>NUCLEOTIDE SEQUENCE [LARGE SCALE GENOMIC DNA]</scope>
    <source>
        <strain evidence="4 5">DSM 6997</strain>
    </source>
</reference>
<feature type="domain" description="Glycosyl transferase family 1" evidence="2">
    <location>
        <begin position="254"/>
        <end position="400"/>
    </location>
</feature>
<dbReference type="GO" id="GO:0016757">
    <property type="term" value="F:glycosyltransferase activity"/>
    <property type="evidence" value="ECO:0007669"/>
    <property type="project" value="InterPro"/>
</dbReference>
<dbReference type="InterPro" id="IPR028098">
    <property type="entry name" value="Glyco_trans_4-like_N"/>
</dbReference>
<dbReference type="STRING" id="1044.EH31_05995"/>
<evidence type="ECO:0000259" key="3">
    <source>
        <dbReference type="Pfam" id="PF13439"/>
    </source>
</evidence>
<keyword evidence="5" id="KW-1185">Reference proteome</keyword>
<evidence type="ECO:0000259" key="2">
    <source>
        <dbReference type="Pfam" id="PF00534"/>
    </source>
</evidence>
<dbReference type="PANTHER" id="PTHR46401:SF2">
    <property type="entry name" value="GLYCOSYLTRANSFERASE WBBK-RELATED"/>
    <property type="match status" value="1"/>
</dbReference>
<evidence type="ECO:0000313" key="4">
    <source>
        <dbReference type="EMBL" id="KEO92216.1"/>
    </source>
</evidence>
<organism evidence="4 5">
    <name type="scientific">Erythrobacter longus</name>
    <dbReference type="NCBI Taxonomy" id="1044"/>
    <lineage>
        <taxon>Bacteria</taxon>
        <taxon>Pseudomonadati</taxon>
        <taxon>Pseudomonadota</taxon>
        <taxon>Alphaproteobacteria</taxon>
        <taxon>Sphingomonadales</taxon>
        <taxon>Erythrobacteraceae</taxon>
        <taxon>Erythrobacter/Porphyrobacter group</taxon>
        <taxon>Erythrobacter</taxon>
    </lineage>
</organism>
<gene>
    <name evidence="4" type="ORF">EH31_05995</name>
</gene>
<keyword evidence="1" id="KW-0808">Transferase</keyword>
<dbReference type="GO" id="GO:0009103">
    <property type="term" value="P:lipopolysaccharide biosynthetic process"/>
    <property type="evidence" value="ECO:0007669"/>
    <property type="project" value="TreeGrafter"/>
</dbReference>
<dbReference type="CDD" id="cd03809">
    <property type="entry name" value="GT4_MtfB-like"/>
    <property type="match status" value="1"/>
</dbReference>
<evidence type="ECO:0008006" key="6">
    <source>
        <dbReference type="Google" id="ProtNLM"/>
    </source>
</evidence>
<dbReference type="RefSeq" id="WP_034958621.1">
    <property type="nucleotide sequence ID" value="NZ_JMIW01000001.1"/>
</dbReference>
<evidence type="ECO:0000313" key="5">
    <source>
        <dbReference type="Proteomes" id="UP000027647"/>
    </source>
</evidence>
<dbReference type="SUPFAM" id="SSF53756">
    <property type="entry name" value="UDP-Glycosyltransferase/glycogen phosphorylase"/>
    <property type="match status" value="1"/>
</dbReference>
<feature type="domain" description="Glycosyltransferase subfamily 4-like N-terminal" evidence="3">
    <location>
        <begin position="141"/>
        <end position="219"/>
    </location>
</feature>
<dbReference type="InterPro" id="IPR001296">
    <property type="entry name" value="Glyco_trans_1"/>
</dbReference>
<dbReference type="Proteomes" id="UP000027647">
    <property type="component" value="Unassembled WGS sequence"/>
</dbReference>
<accession>A0A074MBQ3</accession>
<proteinExistence type="predicted"/>
<dbReference type="AlphaFoldDB" id="A0A074MBQ3"/>
<name>A0A074MBQ3_ERYLO</name>
<dbReference type="EMBL" id="JMIW01000001">
    <property type="protein sequence ID" value="KEO92216.1"/>
    <property type="molecule type" value="Genomic_DNA"/>
</dbReference>
<dbReference type="eggNOG" id="COG0438">
    <property type="taxonomic scope" value="Bacteria"/>
</dbReference>
<dbReference type="PANTHER" id="PTHR46401">
    <property type="entry name" value="GLYCOSYLTRANSFERASE WBBK-RELATED"/>
    <property type="match status" value="1"/>
</dbReference>
<protein>
    <recommendedName>
        <fullName evidence="6">Glycosyl transferase family 1</fullName>
    </recommendedName>
</protein>
<sequence length="428" mass="47182">MADILVDGYNLAMTKGTGIATYARNLCEEVGGLGHDVSVLYGQRIAEDDDPLLREIAFFDPVELPKGKFRNAMRAVKSGARSPFDQTPREMDLSGKVVPHNFAGRLPSCKRIYNGEDLFHRANAGYAVGRGFSRVHMPGPVDLAHWTYPLPIEVKNAVNVYTCHDLVPLRLPYTTLDNKRAYLKLVKQIAQRADHIVTVSECSKRDIIDLLGVAENKITNTYQSVALPDDAMKFSDEEVARIVEGGFGVGYRDYYLFWGSIEPKKNIHRMVEGYLASGVETPLVIVGAQAWKSEEELRLVTDSAAQGKRRIIQLSYCPQATLINLIRGAKAALFPSLYEGFGLPALEAMTLGTPVIGSNTGSLPEVIGDAGLQVDPYDSKAIAHAFSQMDGDSRLRQELSVKGAAQAERFSPAAYRGRLEDLYRRLLS</sequence>
<dbReference type="OrthoDB" id="9790710at2"/>
<dbReference type="Gene3D" id="3.40.50.2000">
    <property type="entry name" value="Glycogen Phosphorylase B"/>
    <property type="match status" value="2"/>
</dbReference>